<proteinExistence type="inferred from homology"/>
<reference evidence="4" key="1">
    <citation type="submission" date="2015-07" db="EMBL/GenBank/DDBJ databases">
        <authorList>
            <person name="Rodrigo-Torres Lidia"/>
            <person name="Arahal R.David."/>
        </authorList>
    </citation>
    <scope>NUCLEOTIDE SEQUENCE [LARGE SCALE GENOMIC DNA]</scope>
    <source>
        <strain evidence="4">CECT 5096</strain>
    </source>
</reference>
<dbReference type="Proteomes" id="UP000049983">
    <property type="component" value="Unassembled WGS sequence"/>
</dbReference>
<dbReference type="SUPFAM" id="SSF51735">
    <property type="entry name" value="NAD(P)-binding Rossmann-fold domains"/>
    <property type="match status" value="1"/>
</dbReference>
<keyword evidence="4" id="KW-1185">Reference proteome</keyword>
<dbReference type="RefSeq" id="WP_055117813.1">
    <property type="nucleotide sequence ID" value="NZ_CANMGD010000002.1"/>
</dbReference>
<dbReference type="PRINTS" id="PR00081">
    <property type="entry name" value="GDHRDH"/>
</dbReference>
<keyword evidence="2 3" id="KW-0560">Oxidoreductase</keyword>
<gene>
    <name evidence="3" type="ORF">LA5096_05160</name>
</gene>
<accession>A0A0M7AS52</accession>
<dbReference type="AlphaFoldDB" id="A0A0M7AS52"/>
<dbReference type="OrthoDB" id="9789398at2"/>
<dbReference type="EC" id="1.1.1.-" evidence="3"/>
<dbReference type="Pfam" id="PF13561">
    <property type="entry name" value="adh_short_C2"/>
    <property type="match status" value="1"/>
</dbReference>
<comment type="similarity">
    <text evidence="1">Belongs to the short-chain dehydrogenases/reductases (SDR) family.</text>
</comment>
<dbReference type="Gene3D" id="3.40.50.720">
    <property type="entry name" value="NAD(P)-binding Rossmann-like Domain"/>
    <property type="match status" value="1"/>
</dbReference>
<organism evidence="3 4">
    <name type="scientific">Roseibium album</name>
    <dbReference type="NCBI Taxonomy" id="311410"/>
    <lineage>
        <taxon>Bacteria</taxon>
        <taxon>Pseudomonadati</taxon>
        <taxon>Pseudomonadota</taxon>
        <taxon>Alphaproteobacteria</taxon>
        <taxon>Hyphomicrobiales</taxon>
        <taxon>Stappiaceae</taxon>
        <taxon>Roseibium</taxon>
    </lineage>
</organism>
<dbReference type="STRING" id="311410.LA5095_03878"/>
<dbReference type="GeneID" id="97672422"/>
<dbReference type="PANTHER" id="PTHR43639">
    <property type="entry name" value="OXIDOREDUCTASE, SHORT-CHAIN DEHYDROGENASE/REDUCTASE FAMILY (AFU_ORTHOLOGUE AFUA_5G02870)"/>
    <property type="match status" value="1"/>
</dbReference>
<dbReference type="GO" id="GO:0016491">
    <property type="term" value="F:oxidoreductase activity"/>
    <property type="evidence" value="ECO:0007669"/>
    <property type="project" value="UniProtKB-KW"/>
</dbReference>
<dbReference type="PANTHER" id="PTHR43639:SF1">
    <property type="entry name" value="SHORT-CHAIN DEHYDROGENASE_REDUCTASE FAMILY PROTEIN"/>
    <property type="match status" value="1"/>
</dbReference>
<dbReference type="InterPro" id="IPR036291">
    <property type="entry name" value="NAD(P)-bd_dom_sf"/>
</dbReference>
<protein>
    <submittedName>
        <fullName evidence="3">NADP-dependent 7-alpha-hydroxysteroid dehydrogenase</fullName>
        <ecNumber evidence="3">1.1.1.-</ecNumber>
    </submittedName>
</protein>
<evidence type="ECO:0000313" key="3">
    <source>
        <dbReference type="EMBL" id="CTQ77487.1"/>
    </source>
</evidence>
<sequence>MRLAKAVFPHIGNHGCGSFVAISGIEAGQPRLPFTLGPTRLALHGFIQLLADRYGRQGIRFNAVAPGLMESAHAEFHPEWTETVPMGRVGRNEEVGRTIAFLLSEASSYITGQCLTVDGGVNRPVGN</sequence>
<dbReference type="EMBL" id="CXWC01000013">
    <property type="protein sequence ID" value="CTQ77487.1"/>
    <property type="molecule type" value="Genomic_DNA"/>
</dbReference>
<evidence type="ECO:0000256" key="1">
    <source>
        <dbReference type="ARBA" id="ARBA00006484"/>
    </source>
</evidence>
<dbReference type="InterPro" id="IPR002347">
    <property type="entry name" value="SDR_fam"/>
</dbReference>
<evidence type="ECO:0000313" key="4">
    <source>
        <dbReference type="Proteomes" id="UP000049983"/>
    </source>
</evidence>
<evidence type="ECO:0000256" key="2">
    <source>
        <dbReference type="ARBA" id="ARBA00023002"/>
    </source>
</evidence>
<name>A0A0M7AS52_9HYPH</name>